<protein>
    <submittedName>
        <fullName evidence="7">Transcriptional regulator, TetR family protein</fullName>
    </submittedName>
</protein>
<dbReference type="Pfam" id="PF00440">
    <property type="entry name" value="TetR_N"/>
    <property type="match status" value="1"/>
</dbReference>
<evidence type="ECO:0000256" key="1">
    <source>
        <dbReference type="ARBA" id="ARBA00022491"/>
    </source>
</evidence>
<evidence type="ECO:0000256" key="5">
    <source>
        <dbReference type="PROSITE-ProRule" id="PRU00335"/>
    </source>
</evidence>
<accession>A0ABM9X8N4</accession>
<evidence type="ECO:0000313" key="8">
    <source>
        <dbReference type="Proteomes" id="UP000003257"/>
    </source>
</evidence>
<dbReference type="InterPro" id="IPR023772">
    <property type="entry name" value="DNA-bd_HTH_TetR-type_CS"/>
</dbReference>
<dbReference type="InterPro" id="IPR039538">
    <property type="entry name" value="BetI_C"/>
</dbReference>
<dbReference type="PANTHER" id="PTHR30055:SF228">
    <property type="entry name" value="TRANSCRIPTIONAL REGULATOR-RELATED"/>
    <property type="match status" value="1"/>
</dbReference>
<evidence type="ECO:0000259" key="6">
    <source>
        <dbReference type="PROSITE" id="PS50977"/>
    </source>
</evidence>
<dbReference type="InterPro" id="IPR036271">
    <property type="entry name" value="Tet_transcr_reg_TetR-rel_C_sf"/>
</dbReference>
<dbReference type="PRINTS" id="PR00455">
    <property type="entry name" value="HTHTETR"/>
</dbReference>
<dbReference type="PROSITE" id="PS50977">
    <property type="entry name" value="HTH_TETR_2"/>
    <property type="match status" value="1"/>
</dbReference>
<organism evidence="7 8">
    <name type="scientific">Sulfitobacter indolifex HEL-45</name>
    <dbReference type="NCBI Taxonomy" id="391624"/>
    <lineage>
        <taxon>Bacteria</taxon>
        <taxon>Pseudomonadati</taxon>
        <taxon>Pseudomonadota</taxon>
        <taxon>Alphaproteobacteria</taxon>
        <taxon>Rhodobacterales</taxon>
        <taxon>Roseobacteraceae</taxon>
        <taxon>Sulfitobacter</taxon>
    </lineage>
</organism>
<keyword evidence="3 5" id="KW-0238">DNA-binding</keyword>
<feature type="DNA-binding region" description="H-T-H motif" evidence="5">
    <location>
        <begin position="49"/>
        <end position="68"/>
    </location>
</feature>
<dbReference type="PANTHER" id="PTHR30055">
    <property type="entry name" value="HTH-TYPE TRANSCRIPTIONAL REGULATOR RUTR"/>
    <property type="match status" value="1"/>
</dbReference>
<dbReference type="PROSITE" id="PS01081">
    <property type="entry name" value="HTH_TETR_1"/>
    <property type="match status" value="1"/>
</dbReference>
<sequence length="227" mass="24683">MQVYNYEIWISPVSDSTPKFKREPAEHRREALIKATLSLIAEKGVHAATVRAISARADVSQGMIRHHFSSKEELITAAYEYHMDRLTDLTSAFAGADCGAPAARLAAFVVGSLTPPVVDAGSVSLWAGFFTKVHTDKQMRDTHERTYYKFRDRLEVLIAAVLNEAGQPRTPQELRHLAIACNAVIDGLWMEGGVLPSAFAPGELPEIGIGSVGAILGIDLTKAGQQI</sequence>
<gene>
    <name evidence="7" type="ORF">OIHEL45_02735</name>
</gene>
<dbReference type="InterPro" id="IPR009057">
    <property type="entry name" value="Homeodomain-like_sf"/>
</dbReference>
<name>A0ABM9X8N4_9RHOB</name>
<comment type="caution">
    <text evidence="7">The sequence shown here is derived from an EMBL/GenBank/DDBJ whole genome shotgun (WGS) entry which is preliminary data.</text>
</comment>
<dbReference type="InterPro" id="IPR050109">
    <property type="entry name" value="HTH-type_TetR-like_transc_reg"/>
</dbReference>
<proteinExistence type="predicted"/>
<dbReference type="InterPro" id="IPR001647">
    <property type="entry name" value="HTH_TetR"/>
</dbReference>
<dbReference type="Proteomes" id="UP000003257">
    <property type="component" value="Unassembled WGS sequence"/>
</dbReference>
<feature type="domain" description="HTH tetR-type" evidence="6">
    <location>
        <begin position="26"/>
        <end position="86"/>
    </location>
</feature>
<reference evidence="7 8" key="1">
    <citation type="submission" date="2007-11" db="EMBL/GenBank/DDBJ databases">
        <authorList>
            <person name="Wagner-Dobler I."/>
            <person name="Ferriera S."/>
            <person name="Johnson J."/>
            <person name="Kravitz S."/>
            <person name="Beeson K."/>
            <person name="Sutton G."/>
            <person name="Rogers Y.-H."/>
            <person name="Friedman R."/>
            <person name="Frazier M."/>
            <person name="Venter J.C."/>
        </authorList>
    </citation>
    <scope>NUCLEOTIDE SEQUENCE [LARGE SCALE GENOMIC DNA]</scope>
    <source>
        <strain evidence="7 8">HEL-45</strain>
    </source>
</reference>
<dbReference type="RefSeq" id="WP_007117761.1">
    <property type="nucleotide sequence ID" value="NZ_ABID01000001.1"/>
</dbReference>
<keyword evidence="2" id="KW-0805">Transcription regulation</keyword>
<evidence type="ECO:0000256" key="4">
    <source>
        <dbReference type="ARBA" id="ARBA00023163"/>
    </source>
</evidence>
<evidence type="ECO:0000313" key="7">
    <source>
        <dbReference type="EMBL" id="EDQ05691.1"/>
    </source>
</evidence>
<dbReference type="SUPFAM" id="SSF48498">
    <property type="entry name" value="Tetracyclin repressor-like, C-terminal domain"/>
    <property type="match status" value="1"/>
</dbReference>
<evidence type="ECO:0000256" key="3">
    <source>
        <dbReference type="ARBA" id="ARBA00023125"/>
    </source>
</evidence>
<dbReference type="SUPFAM" id="SSF46689">
    <property type="entry name" value="Homeodomain-like"/>
    <property type="match status" value="1"/>
</dbReference>
<dbReference type="Gene3D" id="1.10.357.10">
    <property type="entry name" value="Tetracycline Repressor, domain 2"/>
    <property type="match status" value="1"/>
</dbReference>
<dbReference type="Pfam" id="PF13977">
    <property type="entry name" value="TetR_C_6"/>
    <property type="match status" value="1"/>
</dbReference>
<evidence type="ECO:0000256" key="2">
    <source>
        <dbReference type="ARBA" id="ARBA00023015"/>
    </source>
</evidence>
<dbReference type="EMBL" id="ABID01000001">
    <property type="protein sequence ID" value="EDQ05691.1"/>
    <property type="molecule type" value="Genomic_DNA"/>
</dbReference>
<keyword evidence="8" id="KW-1185">Reference proteome</keyword>
<keyword evidence="1" id="KW-0678">Repressor</keyword>
<keyword evidence="4" id="KW-0804">Transcription</keyword>